<evidence type="ECO:0000256" key="1">
    <source>
        <dbReference type="ARBA" id="ARBA00007894"/>
    </source>
</evidence>
<dbReference type="OrthoDB" id="9807503at2"/>
<feature type="domain" description="Aminoacyl-tRNA synthetase class I anticodon-binding" evidence="10">
    <location>
        <begin position="368"/>
        <end position="500"/>
    </location>
</feature>
<dbReference type="InterPro" id="IPR000924">
    <property type="entry name" value="Glu/Gln-tRNA-synth"/>
</dbReference>
<dbReference type="InterPro" id="IPR004527">
    <property type="entry name" value="Glu-tRNA-ligase_bac/mito"/>
</dbReference>
<dbReference type="InterPro" id="IPR020751">
    <property type="entry name" value="aa-tRNA-synth_I_codon-bd_sub2"/>
</dbReference>
<dbReference type="PRINTS" id="PR00987">
    <property type="entry name" value="TRNASYNTHGLU"/>
</dbReference>
<evidence type="ECO:0000313" key="12">
    <source>
        <dbReference type="Proteomes" id="UP000003844"/>
    </source>
</evidence>
<dbReference type="SUPFAM" id="SSF52374">
    <property type="entry name" value="Nucleotidylyl transferase"/>
    <property type="match status" value="1"/>
</dbReference>
<dbReference type="NCBIfam" id="TIGR00464">
    <property type="entry name" value="gltX_bact"/>
    <property type="match status" value="1"/>
</dbReference>
<dbReference type="Gene3D" id="1.10.10.350">
    <property type="match status" value="1"/>
</dbReference>
<feature type="short sequence motif" description="'HIGH' region" evidence="8">
    <location>
        <begin position="11"/>
        <end position="21"/>
    </location>
</feature>
<dbReference type="EC" id="6.1.1.17" evidence="8"/>
<dbReference type="Gene3D" id="3.90.800.10">
    <property type="entry name" value="Glutamyl-tRNA Synthetase, Domain 3"/>
    <property type="match status" value="1"/>
</dbReference>
<evidence type="ECO:0000259" key="10">
    <source>
        <dbReference type="Pfam" id="PF19269"/>
    </source>
</evidence>
<dbReference type="InterPro" id="IPR020058">
    <property type="entry name" value="Glu/Gln-tRNA-synth_Ib_cat-dom"/>
</dbReference>
<dbReference type="InterPro" id="IPR001412">
    <property type="entry name" value="aa-tRNA-synth_I_CS"/>
</dbReference>
<dbReference type="AlphaFoldDB" id="H2BU99"/>
<feature type="domain" description="Glutamyl/glutaminyl-tRNA synthetase class Ib catalytic" evidence="9">
    <location>
        <begin position="4"/>
        <end position="346"/>
    </location>
</feature>
<comment type="caution">
    <text evidence="8">Lacks conserved residue(s) required for the propagation of feature annotation.</text>
</comment>
<dbReference type="SUPFAM" id="SSF48163">
    <property type="entry name" value="An anticodon-binding domain of class I aminoacyl-tRNA synthetases"/>
    <property type="match status" value="1"/>
</dbReference>
<dbReference type="FunFam" id="3.40.50.620:FF:000127">
    <property type="entry name" value="Glutamate--tRNA ligase"/>
    <property type="match status" value="1"/>
</dbReference>
<gene>
    <name evidence="8" type="primary">gltX</name>
    <name evidence="11" type="ORF">Gilli_2100</name>
</gene>
<dbReference type="eggNOG" id="COG0008">
    <property type="taxonomic scope" value="Bacteria"/>
</dbReference>
<dbReference type="InterPro" id="IPR020061">
    <property type="entry name" value="Glu_tRNA_lig_a-bdl"/>
</dbReference>
<name>H2BU99_GILLR</name>
<dbReference type="Pfam" id="PF00749">
    <property type="entry name" value="tRNA-synt_1c"/>
    <property type="match status" value="1"/>
</dbReference>
<evidence type="ECO:0000313" key="11">
    <source>
        <dbReference type="EMBL" id="EHQ02733.1"/>
    </source>
</evidence>
<evidence type="ECO:0000259" key="9">
    <source>
        <dbReference type="Pfam" id="PF00749"/>
    </source>
</evidence>
<keyword evidence="5 8" id="KW-0067">ATP-binding</keyword>
<comment type="subunit">
    <text evidence="8">Monomer.</text>
</comment>
<dbReference type="GO" id="GO:0008270">
    <property type="term" value="F:zinc ion binding"/>
    <property type="evidence" value="ECO:0007669"/>
    <property type="project" value="InterPro"/>
</dbReference>
<feature type="binding site" evidence="8">
    <location>
        <position position="263"/>
    </location>
    <ligand>
        <name>ATP</name>
        <dbReference type="ChEBI" id="CHEBI:30616"/>
    </ligand>
</feature>
<dbReference type="InterPro" id="IPR033910">
    <property type="entry name" value="GluRS_core"/>
</dbReference>
<keyword evidence="3 8" id="KW-0436">Ligase</keyword>
<evidence type="ECO:0000256" key="3">
    <source>
        <dbReference type="ARBA" id="ARBA00022598"/>
    </source>
</evidence>
<dbReference type="EMBL" id="JH594606">
    <property type="protein sequence ID" value="EHQ02733.1"/>
    <property type="molecule type" value="Genomic_DNA"/>
</dbReference>
<dbReference type="InterPro" id="IPR049940">
    <property type="entry name" value="GluQ/Sye"/>
</dbReference>
<dbReference type="GO" id="GO:0005829">
    <property type="term" value="C:cytosol"/>
    <property type="evidence" value="ECO:0007669"/>
    <property type="project" value="TreeGrafter"/>
</dbReference>
<comment type="function">
    <text evidence="8">Catalyzes the attachment of glutamate to tRNA(Glu) in a two-step reaction: glutamate is first activated by ATP to form Glu-AMP and then transferred to the acceptor end of tRNA(Glu).</text>
</comment>
<dbReference type="PROSITE" id="PS00178">
    <property type="entry name" value="AA_TRNA_LIGASE_I"/>
    <property type="match status" value="1"/>
</dbReference>
<reference evidence="12" key="1">
    <citation type="journal article" date="2012" name="Stand. Genomic Sci.">
        <title>Genome sequence of the Antarctic rhodopsins-containing flavobacterium Gillisia limnaea type strain (R-8282(T)).</title>
        <authorList>
            <person name="Riedel T."/>
            <person name="Held B."/>
            <person name="Nolan M."/>
            <person name="Lucas S."/>
            <person name="Lapidus A."/>
            <person name="Tice H."/>
            <person name="Del Rio T.G."/>
            <person name="Cheng J.F."/>
            <person name="Han C."/>
            <person name="Tapia R."/>
            <person name="Goodwin L.A."/>
            <person name="Pitluck S."/>
            <person name="Liolios K."/>
            <person name="Mavromatis K."/>
            <person name="Pagani I."/>
            <person name="Ivanova N."/>
            <person name="Mikhailova N."/>
            <person name="Pati A."/>
            <person name="Chen A."/>
            <person name="Palaniappan K."/>
            <person name="Land M."/>
            <person name="Rohde M."/>
            <person name="Tindall B.J."/>
            <person name="Detter J.C."/>
            <person name="Goker M."/>
            <person name="Bristow J."/>
            <person name="Eisen J.A."/>
            <person name="Markowitz V."/>
            <person name="Hugenholtz P."/>
            <person name="Kyrpides N.C."/>
            <person name="Klenk H.P."/>
            <person name="Woyke T."/>
        </authorList>
    </citation>
    <scope>NUCLEOTIDE SEQUENCE [LARGE SCALE GENOMIC DNA]</scope>
    <source>
        <strain evidence="12">DSM 15749 / LMG 21470 / R-8282</strain>
    </source>
</reference>
<protein>
    <recommendedName>
        <fullName evidence="8">Glutamate--tRNA ligase</fullName>
        <ecNumber evidence="8">6.1.1.17</ecNumber>
    </recommendedName>
    <alternativeName>
        <fullName evidence="8">Glutamyl-tRNA synthetase</fullName>
        <shortName evidence="8">GluRS</shortName>
    </alternativeName>
</protein>
<dbReference type="HOGENOM" id="CLU_015768_6_3_10"/>
<dbReference type="Proteomes" id="UP000003844">
    <property type="component" value="Unassembled WGS sequence"/>
</dbReference>
<dbReference type="InterPro" id="IPR045462">
    <property type="entry name" value="aa-tRNA-synth_I_cd-bd"/>
</dbReference>
<evidence type="ECO:0000256" key="6">
    <source>
        <dbReference type="ARBA" id="ARBA00022917"/>
    </source>
</evidence>
<dbReference type="Pfam" id="PF19269">
    <property type="entry name" value="Anticodon_2"/>
    <property type="match status" value="1"/>
</dbReference>
<dbReference type="PANTHER" id="PTHR43311:SF2">
    <property type="entry name" value="GLUTAMATE--TRNA LIGASE, MITOCHONDRIAL-RELATED"/>
    <property type="match status" value="1"/>
</dbReference>
<dbReference type="PANTHER" id="PTHR43311">
    <property type="entry name" value="GLUTAMATE--TRNA LIGASE"/>
    <property type="match status" value="1"/>
</dbReference>
<comment type="subcellular location">
    <subcellularLocation>
        <location evidence="8">Cytoplasm</location>
    </subcellularLocation>
</comment>
<evidence type="ECO:0000256" key="5">
    <source>
        <dbReference type="ARBA" id="ARBA00022840"/>
    </source>
</evidence>
<dbReference type="STRING" id="865937.Gilli_2100"/>
<dbReference type="Gene3D" id="3.40.50.620">
    <property type="entry name" value="HUPs"/>
    <property type="match status" value="1"/>
</dbReference>
<feature type="short sequence motif" description="'KMSKS' region" evidence="8">
    <location>
        <begin position="260"/>
        <end position="264"/>
    </location>
</feature>
<comment type="similarity">
    <text evidence="1 8">Belongs to the class-I aminoacyl-tRNA synthetase family. Glutamate--tRNA ligase type 1 subfamily.</text>
</comment>
<dbReference type="RefSeq" id="WP_006989043.1">
    <property type="nucleotide sequence ID" value="NZ_JH594606.1"/>
</dbReference>
<accession>H2BU99</accession>
<dbReference type="GO" id="GO:0005524">
    <property type="term" value="F:ATP binding"/>
    <property type="evidence" value="ECO:0007669"/>
    <property type="project" value="UniProtKB-UniRule"/>
</dbReference>
<dbReference type="InterPro" id="IPR014729">
    <property type="entry name" value="Rossmann-like_a/b/a_fold"/>
</dbReference>
<dbReference type="GO" id="GO:0000049">
    <property type="term" value="F:tRNA binding"/>
    <property type="evidence" value="ECO:0007669"/>
    <property type="project" value="InterPro"/>
</dbReference>
<evidence type="ECO:0000256" key="7">
    <source>
        <dbReference type="ARBA" id="ARBA00023146"/>
    </source>
</evidence>
<dbReference type="HAMAP" id="MF_00022">
    <property type="entry name" value="Glu_tRNA_synth_type1"/>
    <property type="match status" value="1"/>
</dbReference>
<proteinExistence type="inferred from homology"/>
<dbReference type="Gene3D" id="1.10.1160.10">
    <property type="entry name" value="Glutamyl-trna Synthetase, Domain 2"/>
    <property type="match status" value="1"/>
</dbReference>
<keyword evidence="2 8" id="KW-0963">Cytoplasm</keyword>
<comment type="catalytic activity">
    <reaction evidence="8">
        <text>tRNA(Glu) + L-glutamate + ATP = L-glutamyl-tRNA(Glu) + AMP + diphosphate</text>
        <dbReference type="Rhea" id="RHEA:23540"/>
        <dbReference type="Rhea" id="RHEA-COMP:9663"/>
        <dbReference type="Rhea" id="RHEA-COMP:9680"/>
        <dbReference type="ChEBI" id="CHEBI:29985"/>
        <dbReference type="ChEBI" id="CHEBI:30616"/>
        <dbReference type="ChEBI" id="CHEBI:33019"/>
        <dbReference type="ChEBI" id="CHEBI:78442"/>
        <dbReference type="ChEBI" id="CHEBI:78520"/>
        <dbReference type="ChEBI" id="CHEBI:456215"/>
        <dbReference type="EC" id="6.1.1.17"/>
    </reaction>
</comment>
<dbReference type="InterPro" id="IPR008925">
    <property type="entry name" value="aa_tRNA-synth_I_cd-bd_sf"/>
</dbReference>
<evidence type="ECO:0000256" key="4">
    <source>
        <dbReference type="ARBA" id="ARBA00022741"/>
    </source>
</evidence>
<keyword evidence="6 8" id="KW-0648">Protein biosynthesis</keyword>
<dbReference type="GO" id="GO:0004818">
    <property type="term" value="F:glutamate-tRNA ligase activity"/>
    <property type="evidence" value="ECO:0007669"/>
    <property type="project" value="UniProtKB-UniRule"/>
</dbReference>
<dbReference type="GO" id="GO:0006424">
    <property type="term" value="P:glutamyl-tRNA aminoacylation"/>
    <property type="evidence" value="ECO:0007669"/>
    <property type="project" value="UniProtKB-UniRule"/>
</dbReference>
<keyword evidence="4 8" id="KW-0547">Nucleotide-binding</keyword>
<evidence type="ECO:0000256" key="8">
    <source>
        <dbReference type="HAMAP-Rule" id="MF_00022"/>
    </source>
</evidence>
<dbReference type="CDD" id="cd00808">
    <property type="entry name" value="GluRS_core"/>
    <property type="match status" value="1"/>
</dbReference>
<keyword evidence="7 8" id="KW-0030">Aminoacyl-tRNA synthetase</keyword>
<sequence>MSAKVRVRFAPSPTGPLHIGGVRTALYNYLFAKKHNGDFLLRIEDTDQNRFVEAAEQYIIDALNWCGIPYDEGPGKEGDYGPYRQSERAHLYKEYADKLIETGNAYYAFDTSEALEEHRKDHEEKGKTFIYNWHNRLKLNNSLSLSEDKVRENLDQDVPYVIRFKAPESETLELHDEIRGNMEIDTAVLDDKVLFKSDGMPTYHLANIVDDHLMEISHVIRGEEWLPSLALHVLIYRAFGWTAPKFAHLPLILKPEGKGKLSKRDGDKMGFPVFPLEWKDPKTGEISAGYREENYLPEALVNMLSLLGWNPGTEQEFFSLDELVEAFEISRVHKSGAKFDPEKTKWFQQHYLQLKQDYDLAKEFQRILELREISFNLVYVIEVVNLLKERAVFVDDFWELGSYFFEAPKEFDEKSAKKAWKEDSAEIMEKLTQTISEIKTFEAENIQNEVKSWIALNEIGFGKVMQPFRLSLVGAMQGPDVFEIVAMLGKEETLKRIKYAVSTLK</sequence>
<keyword evidence="12" id="KW-1185">Reference proteome</keyword>
<organism evidence="11 12">
    <name type="scientific">Gillisia limnaea (strain DSM 15749 / LMG 21470 / R-8282)</name>
    <dbReference type="NCBI Taxonomy" id="865937"/>
    <lineage>
        <taxon>Bacteria</taxon>
        <taxon>Pseudomonadati</taxon>
        <taxon>Bacteroidota</taxon>
        <taxon>Flavobacteriia</taxon>
        <taxon>Flavobacteriales</taxon>
        <taxon>Flavobacteriaceae</taxon>
        <taxon>Gillisia</taxon>
    </lineage>
</organism>
<evidence type="ECO:0000256" key="2">
    <source>
        <dbReference type="ARBA" id="ARBA00022490"/>
    </source>
</evidence>